<sequence>MLVNEPVVVECSPHGAPVRFHWRGVPYGVTSAPEPWFSREPWWQHVDRAAKGTAVRIERELWRVDAVPLHGTGSPVDGSFDLERDQTGNWLLDHVWDDELEHRLFA</sequence>
<protein>
    <submittedName>
        <fullName evidence="2">DUF6504 family protein</fullName>
    </submittedName>
</protein>
<name>A0ABW5RK63_9MICO</name>
<proteinExistence type="predicted"/>
<dbReference type="InterPro" id="IPR045443">
    <property type="entry name" value="DUF6504"/>
</dbReference>
<keyword evidence="3" id="KW-1185">Reference proteome</keyword>
<dbReference type="Pfam" id="PF20114">
    <property type="entry name" value="DUF6504"/>
    <property type="match status" value="1"/>
</dbReference>
<reference evidence="3" key="1">
    <citation type="journal article" date="2019" name="Int. J. Syst. Evol. Microbiol.">
        <title>The Global Catalogue of Microorganisms (GCM) 10K type strain sequencing project: providing services to taxonomists for standard genome sequencing and annotation.</title>
        <authorList>
            <consortium name="The Broad Institute Genomics Platform"/>
            <consortium name="The Broad Institute Genome Sequencing Center for Infectious Disease"/>
            <person name="Wu L."/>
            <person name="Ma J."/>
        </authorList>
    </citation>
    <scope>NUCLEOTIDE SEQUENCE [LARGE SCALE GENOMIC DNA]</scope>
    <source>
        <strain evidence="3">TISTR 1511</strain>
    </source>
</reference>
<dbReference type="Proteomes" id="UP001597453">
    <property type="component" value="Unassembled WGS sequence"/>
</dbReference>
<accession>A0ABW5RK63</accession>
<gene>
    <name evidence="2" type="ORF">ACFSUQ_09205</name>
</gene>
<dbReference type="RefSeq" id="WP_066058281.1">
    <property type="nucleotide sequence ID" value="NZ_JBHUNF010000009.1"/>
</dbReference>
<feature type="domain" description="DUF6504" evidence="1">
    <location>
        <begin position="12"/>
        <end position="97"/>
    </location>
</feature>
<evidence type="ECO:0000313" key="2">
    <source>
        <dbReference type="EMBL" id="MFD2675467.1"/>
    </source>
</evidence>
<evidence type="ECO:0000259" key="1">
    <source>
        <dbReference type="Pfam" id="PF20114"/>
    </source>
</evidence>
<organism evidence="2 3">
    <name type="scientific">Gulosibacter bifidus</name>
    <dbReference type="NCBI Taxonomy" id="272239"/>
    <lineage>
        <taxon>Bacteria</taxon>
        <taxon>Bacillati</taxon>
        <taxon>Actinomycetota</taxon>
        <taxon>Actinomycetes</taxon>
        <taxon>Micrococcales</taxon>
        <taxon>Microbacteriaceae</taxon>
        <taxon>Gulosibacter</taxon>
    </lineage>
</organism>
<evidence type="ECO:0000313" key="3">
    <source>
        <dbReference type="Proteomes" id="UP001597453"/>
    </source>
</evidence>
<comment type="caution">
    <text evidence="2">The sequence shown here is derived from an EMBL/GenBank/DDBJ whole genome shotgun (WGS) entry which is preliminary data.</text>
</comment>
<dbReference type="EMBL" id="JBHUNF010000009">
    <property type="protein sequence ID" value="MFD2675467.1"/>
    <property type="molecule type" value="Genomic_DNA"/>
</dbReference>